<keyword evidence="2 5" id="KW-0812">Transmembrane</keyword>
<keyword evidence="4 5" id="KW-0472">Membrane</keyword>
<feature type="transmembrane region" description="Helical" evidence="5">
    <location>
        <begin position="6"/>
        <end position="24"/>
    </location>
</feature>
<name>L8GGP6_ACACF</name>
<dbReference type="RefSeq" id="XP_004334268.1">
    <property type="nucleotide sequence ID" value="XM_004334220.1"/>
</dbReference>
<comment type="subcellular location">
    <subcellularLocation>
        <location evidence="1">Membrane</location>
        <topology evidence="1">Multi-pass membrane protein</topology>
    </subcellularLocation>
</comment>
<dbReference type="OrthoDB" id="43458at2759"/>
<keyword evidence="3 5" id="KW-1133">Transmembrane helix</keyword>
<dbReference type="Proteomes" id="UP000011083">
    <property type="component" value="Unassembled WGS sequence"/>
</dbReference>
<dbReference type="InterPro" id="IPR018908">
    <property type="entry name" value="TMEM234"/>
</dbReference>
<proteinExistence type="predicted"/>
<organism evidence="6 7">
    <name type="scientific">Acanthamoeba castellanii (strain ATCC 30010 / Neff)</name>
    <dbReference type="NCBI Taxonomy" id="1257118"/>
    <lineage>
        <taxon>Eukaryota</taxon>
        <taxon>Amoebozoa</taxon>
        <taxon>Discosea</taxon>
        <taxon>Longamoebia</taxon>
        <taxon>Centramoebida</taxon>
        <taxon>Acanthamoebidae</taxon>
        <taxon>Acanthamoeba</taxon>
    </lineage>
</organism>
<evidence type="ECO:0000256" key="2">
    <source>
        <dbReference type="ARBA" id="ARBA00022692"/>
    </source>
</evidence>
<reference evidence="6 7" key="1">
    <citation type="journal article" date="2013" name="Genome Biol.">
        <title>Genome of Acanthamoeba castellanii highlights extensive lateral gene transfer and early evolution of tyrosine kinase signaling.</title>
        <authorList>
            <person name="Clarke M."/>
            <person name="Lohan A.J."/>
            <person name="Liu B."/>
            <person name="Lagkouvardos I."/>
            <person name="Roy S."/>
            <person name="Zafar N."/>
            <person name="Bertelli C."/>
            <person name="Schilde C."/>
            <person name="Kianianmomeni A."/>
            <person name="Burglin T.R."/>
            <person name="Frech C."/>
            <person name="Turcotte B."/>
            <person name="Kopec K.O."/>
            <person name="Synnott J.M."/>
            <person name="Choo C."/>
            <person name="Paponov I."/>
            <person name="Finkler A."/>
            <person name="Soon Heng Tan C."/>
            <person name="Hutchins A.P."/>
            <person name="Weinmeier T."/>
            <person name="Rattei T."/>
            <person name="Chu J.S."/>
            <person name="Gimenez G."/>
            <person name="Irimia M."/>
            <person name="Rigden D.J."/>
            <person name="Fitzpatrick D.A."/>
            <person name="Lorenzo-Morales J."/>
            <person name="Bateman A."/>
            <person name="Chiu C.H."/>
            <person name="Tang P."/>
            <person name="Hegemann P."/>
            <person name="Fromm H."/>
            <person name="Raoult D."/>
            <person name="Greub G."/>
            <person name="Miranda-Saavedra D."/>
            <person name="Chen N."/>
            <person name="Nash P."/>
            <person name="Ginger M.L."/>
            <person name="Horn M."/>
            <person name="Schaap P."/>
            <person name="Caler L."/>
            <person name="Loftus B."/>
        </authorList>
    </citation>
    <scope>NUCLEOTIDE SEQUENCE [LARGE SCALE GENOMIC DNA]</scope>
    <source>
        <strain evidence="6 7">Neff</strain>
    </source>
</reference>
<dbReference type="KEGG" id="acan:ACA1_002760"/>
<feature type="transmembrane region" description="Helical" evidence="5">
    <location>
        <begin position="119"/>
        <end position="135"/>
    </location>
</feature>
<dbReference type="PANTHER" id="PTHR28668">
    <property type="entry name" value="TRANSMEMBRANE PROTEIN 234"/>
    <property type="match status" value="1"/>
</dbReference>
<evidence type="ECO:0000256" key="4">
    <source>
        <dbReference type="ARBA" id="ARBA00023136"/>
    </source>
</evidence>
<evidence type="ECO:0000313" key="7">
    <source>
        <dbReference type="Proteomes" id="UP000011083"/>
    </source>
</evidence>
<dbReference type="PANTHER" id="PTHR28668:SF1">
    <property type="entry name" value="TRANSMEMBRANE PROTEIN 234"/>
    <property type="match status" value="1"/>
</dbReference>
<feature type="transmembrane region" description="Helical" evidence="5">
    <location>
        <begin position="62"/>
        <end position="81"/>
    </location>
</feature>
<dbReference type="AlphaFoldDB" id="L8GGP6"/>
<evidence type="ECO:0000256" key="5">
    <source>
        <dbReference type="SAM" id="Phobius"/>
    </source>
</evidence>
<gene>
    <name evidence="6" type="ORF">ACA1_002760</name>
</gene>
<dbReference type="GO" id="GO:0016020">
    <property type="term" value="C:membrane"/>
    <property type="evidence" value="ECO:0007669"/>
    <property type="project" value="UniProtKB-SubCell"/>
</dbReference>
<dbReference type="Pfam" id="PF10639">
    <property type="entry name" value="TMEM234"/>
    <property type="match status" value="1"/>
</dbReference>
<accession>L8GGP6</accession>
<evidence type="ECO:0000256" key="3">
    <source>
        <dbReference type="ARBA" id="ARBA00022989"/>
    </source>
</evidence>
<feature type="transmembrane region" description="Helical" evidence="5">
    <location>
        <begin position="87"/>
        <end position="107"/>
    </location>
</feature>
<evidence type="ECO:0000313" key="6">
    <source>
        <dbReference type="EMBL" id="ELR12255.1"/>
    </source>
</evidence>
<protein>
    <submittedName>
        <fullName evidence="6">Membrane protein, putative</fullName>
    </submittedName>
</protein>
<keyword evidence="7" id="KW-1185">Reference proteome</keyword>
<evidence type="ECO:0000256" key="1">
    <source>
        <dbReference type="ARBA" id="ARBA00004141"/>
    </source>
</evidence>
<dbReference type="EMBL" id="KB008121">
    <property type="protein sequence ID" value="ELR12255.1"/>
    <property type="molecule type" value="Genomic_DNA"/>
</dbReference>
<dbReference type="VEuPathDB" id="AmoebaDB:ACA1_002760"/>
<dbReference type="GeneID" id="14912747"/>
<sequence length="145" mass="16501">MESVLPFWASSSLWLVAVGMLWGCTNPLIKLGSKGVTDLPKRSHPVMQFLAETFFLFTRWQYLVPFLLNMCGSVVFFWSLGSAEISLVVPITNSLTFLFTTVTSQLLGETRGVNRCTHFRFFIPLSLTFLIYRLLQLHSQAWLSS</sequence>
<dbReference type="OMA" id="LGEWYAE"/>